<comment type="caution">
    <text evidence="7">The sequence shown here is derived from an EMBL/GenBank/DDBJ whole genome shotgun (WGS) entry which is preliminary data.</text>
</comment>
<evidence type="ECO:0000256" key="4">
    <source>
        <dbReference type="ARBA" id="ARBA00023172"/>
    </source>
</evidence>
<reference evidence="7" key="1">
    <citation type="journal article" date="2015" name="Nature">
        <title>Complex archaea that bridge the gap between prokaryotes and eukaryotes.</title>
        <authorList>
            <person name="Spang A."/>
            <person name="Saw J.H."/>
            <person name="Jorgensen S.L."/>
            <person name="Zaremba-Niedzwiedzka K."/>
            <person name="Martijn J."/>
            <person name="Lind A.E."/>
            <person name="van Eijk R."/>
            <person name="Schleper C."/>
            <person name="Guy L."/>
            <person name="Ettema T.J."/>
        </authorList>
    </citation>
    <scope>NUCLEOTIDE SEQUENCE</scope>
</reference>
<dbReference type="Pfam" id="PF01609">
    <property type="entry name" value="DDE_Tnp_1"/>
    <property type="match status" value="1"/>
</dbReference>
<dbReference type="Pfam" id="PF14294">
    <property type="entry name" value="DUF4372"/>
    <property type="match status" value="1"/>
</dbReference>
<dbReference type="NCBIfam" id="NF033592">
    <property type="entry name" value="transpos_IS4_1"/>
    <property type="match status" value="1"/>
</dbReference>
<dbReference type="GO" id="GO:0004803">
    <property type="term" value="F:transposase activity"/>
    <property type="evidence" value="ECO:0007669"/>
    <property type="project" value="InterPro"/>
</dbReference>
<evidence type="ECO:0000256" key="1">
    <source>
        <dbReference type="ARBA" id="ARBA00010075"/>
    </source>
</evidence>
<dbReference type="InterPro" id="IPR047952">
    <property type="entry name" value="Transpos_IS4"/>
</dbReference>
<evidence type="ECO:0000259" key="6">
    <source>
        <dbReference type="Pfam" id="PF14294"/>
    </source>
</evidence>
<dbReference type="InterPro" id="IPR012337">
    <property type="entry name" value="RNaseH-like_sf"/>
</dbReference>
<dbReference type="PANTHER" id="PTHR33258">
    <property type="entry name" value="TRANSPOSASE INSL FOR INSERTION SEQUENCE ELEMENT IS186A-RELATED"/>
    <property type="match status" value="1"/>
</dbReference>
<keyword evidence="2" id="KW-0815">Transposition</keyword>
<gene>
    <name evidence="7" type="ORF">LCGC14_1978020</name>
</gene>
<name>A0A0F9FXY2_9ZZZZ</name>
<dbReference type="SUPFAM" id="SSF53098">
    <property type="entry name" value="Ribonuclease H-like"/>
    <property type="match status" value="1"/>
</dbReference>
<dbReference type="InterPro" id="IPR002559">
    <property type="entry name" value="Transposase_11"/>
</dbReference>
<evidence type="ECO:0000256" key="2">
    <source>
        <dbReference type="ARBA" id="ARBA00022578"/>
    </source>
</evidence>
<feature type="domain" description="Transposase IS4-like" evidence="5">
    <location>
        <begin position="121"/>
        <end position="331"/>
    </location>
</feature>
<protein>
    <recommendedName>
        <fullName evidence="8">Transposase IS4-like domain-containing protein</fullName>
    </recommendedName>
</protein>
<dbReference type="EMBL" id="LAZR01022079">
    <property type="protein sequence ID" value="KKL83111.1"/>
    <property type="molecule type" value="Genomic_DNA"/>
</dbReference>
<feature type="domain" description="DUF4372" evidence="6">
    <location>
        <begin position="4"/>
        <end position="75"/>
    </location>
</feature>
<evidence type="ECO:0000256" key="3">
    <source>
        <dbReference type="ARBA" id="ARBA00023125"/>
    </source>
</evidence>
<proteinExistence type="inferred from homology"/>
<dbReference type="PANTHER" id="PTHR33258:SF1">
    <property type="entry name" value="TRANSPOSASE INSL FOR INSERTION SEQUENCE ELEMENT IS186A-RELATED"/>
    <property type="match status" value="1"/>
</dbReference>
<evidence type="ECO:0008006" key="8">
    <source>
        <dbReference type="Google" id="ProtNLM"/>
    </source>
</evidence>
<evidence type="ECO:0000259" key="5">
    <source>
        <dbReference type="Pfam" id="PF01609"/>
    </source>
</evidence>
<comment type="similarity">
    <text evidence="1">Belongs to the transposase 11 family.</text>
</comment>
<dbReference type="AlphaFoldDB" id="A0A0F9FXY2"/>
<dbReference type="GO" id="GO:0003677">
    <property type="term" value="F:DNA binding"/>
    <property type="evidence" value="ECO:0007669"/>
    <property type="project" value="UniProtKB-KW"/>
</dbReference>
<dbReference type="GO" id="GO:0006313">
    <property type="term" value="P:DNA transposition"/>
    <property type="evidence" value="ECO:0007669"/>
    <property type="project" value="InterPro"/>
</dbReference>
<organism evidence="7">
    <name type="scientific">marine sediment metagenome</name>
    <dbReference type="NCBI Taxonomy" id="412755"/>
    <lineage>
        <taxon>unclassified sequences</taxon>
        <taxon>metagenomes</taxon>
        <taxon>ecological metagenomes</taxon>
    </lineage>
</organism>
<sequence>MNQGKYVFSQLTGYLPQRVFDGFAKKYQGNRYVKHFTCWNQLLCMLFGQLTNRESLRDLIVALDAHSGKSYHLGLGKSVTRSNFAKANEVRSSKIFEDFAYHLIAIARELHSSDDFKIKGNIYAFDSSTIDLCLNVFWWAKFRRAKGGIKLHTLYDVNTQIPAFLHITPANVHDVKAMDELVYEAGAHYIFDRAYLDYTRLYKIEHCSAYFVVRAKSNTKFRRMYSNKVDKPTGIRCDQIGKLSGFYTSQEYPEKLRRVKYYDKESNRTFIFLTNNMKVTAGEVALLYKKRWQVELFFKWVKQHLKIKSFWGTSENAVKIQIYCAISAYCLVSIVADKLKLERSTYEILQVLGISLLDKTPINELFMNIDYSNVKELDYNQLSLSIF</sequence>
<evidence type="ECO:0000313" key="7">
    <source>
        <dbReference type="EMBL" id="KKL83111.1"/>
    </source>
</evidence>
<accession>A0A0F9FXY2</accession>
<keyword evidence="3" id="KW-0238">DNA-binding</keyword>
<keyword evidence="4" id="KW-0233">DNA recombination</keyword>
<dbReference type="InterPro" id="IPR025399">
    <property type="entry name" value="DUF4372"/>
</dbReference>